<evidence type="ECO:0000313" key="2">
    <source>
        <dbReference type="Proteomes" id="UP000259914"/>
    </source>
</evidence>
<reference evidence="1 2" key="1">
    <citation type="submission" date="2018-07" db="EMBL/GenBank/DDBJ databases">
        <authorList>
            <person name="Dixon J."/>
            <person name="Knudsen H.R."/>
            <person name="Rock W."/>
            <person name="Scott A.N."/>
            <person name="Walsdorf S.L."/>
            <person name="Layton S.R."/>
            <person name="Nayek S."/>
            <person name="Kim T."/>
            <person name="Hughes L.E."/>
            <person name="Garlena R.A."/>
            <person name="Russell D.A."/>
            <person name="Pope W.H."/>
            <person name="Jacobs-Sera D."/>
            <person name="Hatfull G.F."/>
        </authorList>
    </citation>
    <scope>NUCLEOTIDE SEQUENCE [LARGE SCALE GENOMIC DNA]</scope>
</reference>
<gene>
    <name evidence="1" type="primary">123</name>
    <name evidence="1" type="ORF">SEA_SPARKLEGODDESS_123</name>
</gene>
<organism evidence="1 2">
    <name type="scientific">Streptomyces phage SparkleGoddess</name>
    <dbReference type="NCBI Taxonomy" id="2283305"/>
    <lineage>
        <taxon>Viruses</taxon>
        <taxon>Duplodnaviria</taxon>
        <taxon>Heunggongvirae</taxon>
        <taxon>Uroviricota</taxon>
        <taxon>Caudoviricetes</taxon>
        <taxon>Stanwilliamsviridae</taxon>
        <taxon>Loccivirinae</taxon>
        <taxon>Gilsonvirus</taxon>
        <taxon>Gilsonvirus comrade</taxon>
    </lineage>
</organism>
<proteinExistence type="predicted"/>
<name>A0A345ME41_9CAUD</name>
<protein>
    <submittedName>
        <fullName evidence="1">Uncharacterized protein</fullName>
    </submittedName>
</protein>
<sequence>MSCFKVSQEKLKEKIPAIKDIFLYMKSEEFQREMEETLKHPSTRVNYLELMKR</sequence>
<accession>A0A345ME41</accession>
<dbReference type="Proteomes" id="UP000259914">
    <property type="component" value="Segment"/>
</dbReference>
<dbReference type="EMBL" id="MH590589">
    <property type="protein sequence ID" value="AXH68822.1"/>
    <property type="molecule type" value="Genomic_DNA"/>
</dbReference>
<evidence type="ECO:0000313" key="1">
    <source>
        <dbReference type="EMBL" id="AXH68822.1"/>
    </source>
</evidence>